<name>A0A410X4A7_9BACL</name>
<keyword evidence="1" id="KW-0472">Membrane</keyword>
<gene>
    <name evidence="3" type="ORF">M5X16_19955</name>
    <name evidence="4" type="ORF">PC41400_28705</name>
</gene>
<evidence type="ECO:0000313" key="5">
    <source>
        <dbReference type="Proteomes" id="UP000288943"/>
    </source>
</evidence>
<protein>
    <submittedName>
        <fullName evidence="4">Luciferase</fullName>
    </submittedName>
    <submittedName>
        <fullName evidence="3">Sensor domain-containing protein</fullName>
    </submittedName>
</protein>
<keyword evidence="1" id="KW-1133">Transmembrane helix</keyword>
<feature type="domain" description="Putative sensor" evidence="2">
    <location>
        <begin position="14"/>
        <end position="188"/>
    </location>
</feature>
<dbReference type="OrthoDB" id="2925129at2"/>
<evidence type="ECO:0000256" key="1">
    <source>
        <dbReference type="SAM" id="Phobius"/>
    </source>
</evidence>
<dbReference type="InterPro" id="IPR025828">
    <property type="entry name" value="Put_sensor_dom"/>
</dbReference>
<dbReference type="EMBL" id="JAMDMJ010000027">
    <property type="protein sequence ID" value="MCY9598032.1"/>
    <property type="molecule type" value="Genomic_DNA"/>
</dbReference>
<dbReference type="KEGG" id="pchi:PC41400_28705"/>
<evidence type="ECO:0000313" key="6">
    <source>
        <dbReference type="Proteomes" id="UP001527202"/>
    </source>
</evidence>
<evidence type="ECO:0000313" key="4">
    <source>
        <dbReference type="EMBL" id="QAV21439.1"/>
    </source>
</evidence>
<dbReference type="GeneID" id="95378776"/>
<keyword evidence="1" id="KW-0812">Transmembrane</keyword>
<dbReference type="Proteomes" id="UP000288943">
    <property type="component" value="Chromosome"/>
</dbReference>
<dbReference type="AlphaFoldDB" id="A0A410X4A7"/>
<feature type="transmembrane region" description="Helical" evidence="1">
    <location>
        <begin position="114"/>
        <end position="142"/>
    </location>
</feature>
<evidence type="ECO:0000259" key="2">
    <source>
        <dbReference type="Pfam" id="PF13796"/>
    </source>
</evidence>
<keyword evidence="6" id="KW-1185">Reference proteome</keyword>
<dbReference type="EMBL" id="CP026520">
    <property type="protein sequence ID" value="QAV21439.1"/>
    <property type="molecule type" value="Genomic_DNA"/>
</dbReference>
<evidence type="ECO:0000313" key="3">
    <source>
        <dbReference type="EMBL" id="MCY9598032.1"/>
    </source>
</evidence>
<dbReference type="RefSeq" id="WP_042234388.1">
    <property type="nucleotide sequence ID" value="NZ_CP026520.1"/>
</dbReference>
<feature type="transmembrane region" description="Helical" evidence="1">
    <location>
        <begin position="37"/>
        <end position="54"/>
    </location>
</feature>
<organism evidence="4 5">
    <name type="scientific">Paenibacillus chitinolyticus</name>
    <dbReference type="NCBI Taxonomy" id="79263"/>
    <lineage>
        <taxon>Bacteria</taxon>
        <taxon>Bacillati</taxon>
        <taxon>Bacillota</taxon>
        <taxon>Bacilli</taxon>
        <taxon>Bacillales</taxon>
        <taxon>Paenibacillaceae</taxon>
        <taxon>Paenibacillus</taxon>
    </lineage>
</organism>
<reference evidence="3 6" key="2">
    <citation type="submission" date="2022-05" db="EMBL/GenBank/DDBJ databases">
        <title>Genome Sequencing of Bee-Associated Microbes.</title>
        <authorList>
            <person name="Dunlap C."/>
        </authorList>
    </citation>
    <scope>NUCLEOTIDE SEQUENCE [LARGE SCALE GENOMIC DNA]</scope>
    <source>
        <strain evidence="3 6">NRRL B-23120</strain>
    </source>
</reference>
<proteinExistence type="predicted"/>
<feature type="transmembrane region" description="Helical" evidence="1">
    <location>
        <begin position="12"/>
        <end position="31"/>
    </location>
</feature>
<dbReference type="Proteomes" id="UP001527202">
    <property type="component" value="Unassembled WGS sequence"/>
</dbReference>
<dbReference type="Pfam" id="PF13796">
    <property type="entry name" value="Sensor"/>
    <property type="match status" value="1"/>
</dbReference>
<accession>A0A410X4A7</accession>
<reference evidence="4 5" key="1">
    <citation type="submission" date="2018-01" db="EMBL/GenBank/DDBJ databases">
        <title>The whole genome sequencing and assembly of Paenibacillus chitinolyticus KCCM 41400 strain.</title>
        <authorList>
            <person name="Kim J.-Y."/>
            <person name="Park M.-K."/>
            <person name="Lee Y.-J."/>
            <person name="Yi H."/>
            <person name="Bahn Y.-S."/>
            <person name="Kim J.F."/>
            <person name="Lee D.-W."/>
        </authorList>
    </citation>
    <scope>NUCLEOTIDE SEQUENCE [LARGE SCALE GENOMIC DNA]</scope>
    <source>
        <strain evidence="4 5">KCCM 41400</strain>
    </source>
</reference>
<sequence>MKKEMVQSLQTFYFLLLTFATGVFYFCFYLVSLVFSLSMAFTLIGLPMITYVMRSTRTFARYERIQTKIYTDLSIEPYGEPAIKEGSLWQQAKEELTDRRNWTIIGWLMLKFPLGLLALLLAVLCYIAPVIFILVPLAVPYLDIYFAGIRVDTFVKSLFVMAGGVLLAYAGAKLGRSSALLVGRYIRQMFERLHT</sequence>
<feature type="transmembrane region" description="Helical" evidence="1">
    <location>
        <begin position="154"/>
        <end position="172"/>
    </location>
</feature>